<dbReference type="EMBL" id="JAINDJ010000003">
    <property type="protein sequence ID" value="KAG9453190.1"/>
    <property type="molecule type" value="Genomic_DNA"/>
</dbReference>
<reference evidence="1 2" key="1">
    <citation type="submission" date="2021-07" db="EMBL/GenBank/DDBJ databases">
        <title>The Aristolochia fimbriata genome: insights into angiosperm evolution, floral development and chemical biosynthesis.</title>
        <authorList>
            <person name="Jiao Y."/>
        </authorList>
    </citation>
    <scope>NUCLEOTIDE SEQUENCE [LARGE SCALE GENOMIC DNA]</scope>
    <source>
        <strain evidence="1">IBCAS-2021</strain>
        <tissue evidence="1">Leaf</tissue>
    </source>
</reference>
<gene>
    <name evidence="1" type="ORF">H6P81_006094</name>
</gene>
<accession>A0AAV7EYI5</accession>
<name>A0AAV7EYI5_ARIFI</name>
<dbReference type="AlphaFoldDB" id="A0AAV7EYI5"/>
<dbReference type="Proteomes" id="UP000825729">
    <property type="component" value="Unassembled WGS sequence"/>
</dbReference>
<sequence>MGDDETILEYKVKIRKLAKEATLLGEAFEENRLVRKVLRSFNKKLIVKVIAITKAKEIDKITLNEVIGSLCTVEIDIESMENQIAEIDKSVAFTGEIKKSGVEPGVSDITLDDHKTPWKEKWEQQCKINKELIVKLDEVEGGKKFLQVDVMQKSAQMEQQKKLIKVLQTKVKVVKQILKILKNEKTNVIMESPNVTVVADTVQDQIHDDDEIQITPHSPSKVDVVPDCVVDDVSDTMHDETPLPLVAETSPLSDTTIQLVSAKEPSSRVVKNYPPESIIGKFDEAMKTRGKEINFQDMARFVFYTSL</sequence>
<protein>
    <submittedName>
        <fullName evidence="1">Uncharacterized protein</fullName>
    </submittedName>
</protein>
<organism evidence="1 2">
    <name type="scientific">Aristolochia fimbriata</name>
    <name type="common">White veined hardy Dutchman's pipe vine</name>
    <dbReference type="NCBI Taxonomy" id="158543"/>
    <lineage>
        <taxon>Eukaryota</taxon>
        <taxon>Viridiplantae</taxon>
        <taxon>Streptophyta</taxon>
        <taxon>Embryophyta</taxon>
        <taxon>Tracheophyta</taxon>
        <taxon>Spermatophyta</taxon>
        <taxon>Magnoliopsida</taxon>
        <taxon>Magnoliidae</taxon>
        <taxon>Piperales</taxon>
        <taxon>Aristolochiaceae</taxon>
        <taxon>Aristolochia</taxon>
    </lineage>
</organism>
<comment type="caution">
    <text evidence="1">The sequence shown here is derived from an EMBL/GenBank/DDBJ whole genome shotgun (WGS) entry which is preliminary data.</text>
</comment>
<evidence type="ECO:0000313" key="2">
    <source>
        <dbReference type="Proteomes" id="UP000825729"/>
    </source>
</evidence>
<keyword evidence="2" id="KW-1185">Reference proteome</keyword>
<proteinExistence type="predicted"/>
<evidence type="ECO:0000313" key="1">
    <source>
        <dbReference type="EMBL" id="KAG9453190.1"/>
    </source>
</evidence>